<reference evidence="20 21" key="1">
    <citation type="submission" date="2024-09" db="EMBL/GenBank/DDBJ databases">
        <authorList>
            <person name="Sun Q."/>
            <person name="Mori K."/>
        </authorList>
    </citation>
    <scope>NUCLEOTIDE SEQUENCE [LARGE SCALE GENOMIC DNA]</scope>
    <source>
        <strain evidence="20 21">CGMCC 1.15906</strain>
    </source>
</reference>
<evidence type="ECO:0000256" key="10">
    <source>
        <dbReference type="ARBA" id="ARBA00023008"/>
    </source>
</evidence>
<name>A0ABV6QIF4_9ACTN</name>
<dbReference type="SUPFAM" id="SSF81464">
    <property type="entry name" value="Cytochrome c oxidase subunit II-like, transmembrane region"/>
    <property type="match status" value="1"/>
</dbReference>
<evidence type="ECO:0000256" key="1">
    <source>
        <dbReference type="ARBA" id="ARBA00004141"/>
    </source>
</evidence>
<dbReference type="Gene3D" id="1.10.287.90">
    <property type="match status" value="1"/>
</dbReference>
<feature type="transmembrane region" description="Helical" evidence="17">
    <location>
        <begin position="49"/>
        <end position="74"/>
    </location>
</feature>
<evidence type="ECO:0000256" key="12">
    <source>
        <dbReference type="ARBA" id="ARBA00024688"/>
    </source>
</evidence>
<comment type="similarity">
    <text evidence="2 14">Belongs to the cytochrome c oxidase subunit 2 family.</text>
</comment>
<dbReference type="SUPFAM" id="SSF49503">
    <property type="entry name" value="Cupredoxins"/>
    <property type="match status" value="1"/>
</dbReference>
<comment type="cofactor">
    <cofactor evidence="15">
        <name>Cu cation</name>
        <dbReference type="ChEBI" id="CHEBI:23378"/>
    </cofactor>
    <text evidence="15">Binds a copper A center.</text>
</comment>
<dbReference type="InterPro" id="IPR014222">
    <property type="entry name" value="Cyt_c_oxidase_su2"/>
</dbReference>
<organism evidence="20 21">
    <name type="scientific">Kribbella deserti</name>
    <dbReference type="NCBI Taxonomy" id="1926257"/>
    <lineage>
        <taxon>Bacteria</taxon>
        <taxon>Bacillati</taxon>
        <taxon>Actinomycetota</taxon>
        <taxon>Actinomycetes</taxon>
        <taxon>Propionibacteriales</taxon>
        <taxon>Kribbellaceae</taxon>
        <taxon>Kribbella</taxon>
    </lineage>
</organism>
<comment type="caution">
    <text evidence="20">The sequence shown here is derived from an EMBL/GenBank/DDBJ whole genome shotgun (WGS) entry which is preliminary data.</text>
</comment>
<keyword evidence="9 17" id="KW-1133">Transmembrane helix</keyword>
<evidence type="ECO:0000256" key="16">
    <source>
        <dbReference type="SAM" id="MobiDB-lite"/>
    </source>
</evidence>
<comment type="catalytic activity">
    <reaction evidence="13 15">
        <text>4 Fe(II)-[cytochrome c] + O2 + 8 H(+)(in) = 4 Fe(III)-[cytochrome c] + 2 H2O + 4 H(+)(out)</text>
        <dbReference type="Rhea" id="RHEA:11436"/>
        <dbReference type="Rhea" id="RHEA-COMP:10350"/>
        <dbReference type="Rhea" id="RHEA-COMP:14399"/>
        <dbReference type="ChEBI" id="CHEBI:15377"/>
        <dbReference type="ChEBI" id="CHEBI:15378"/>
        <dbReference type="ChEBI" id="CHEBI:15379"/>
        <dbReference type="ChEBI" id="CHEBI:29033"/>
        <dbReference type="ChEBI" id="CHEBI:29034"/>
        <dbReference type="EC" id="7.1.1.9"/>
    </reaction>
</comment>
<feature type="chain" id="PRO_5047066629" description="Cytochrome c oxidase subunit 2" evidence="18">
    <location>
        <begin position="26"/>
        <end position="282"/>
    </location>
</feature>
<evidence type="ECO:0000256" key="18">
    <source>
        <dbReference type="SAM" id="SignalP"/>
    </source>
</evidence>
<keyword evidence="4 14" id="KW-0679">Respiratory chain</keyword>
<evidence type="ECO:0000256" key="6">
    <source>
        <dbReference type="ARBA" id="ARBA00022723"/>
    </source>
</evidence>
<evidence type="ECO:0000259" key="19">
    <source>
        <dbReference type="PROSITE" id="PS50857"/>
    </source>
</evidence>
<gene>
    <name evidence="20" type="primary">coxB</name>
    <name evidence="20" type="ORF">ACFFGN_10200</name>
</gene>
<evidence type="ECO:0000256" key="9">
    <source>
        <dbReference type="ARBA" id="ARBA00022989"/>
    </source>
</evidence>
<dbReference type="PRINTS" id="PR01166">
    <property type="entry name" value="CYCOXIDASEII"/>
</dbReference>
<dbReference type="Gene3D" id="2.60.40.420">
    <property type="entry name" value="Cupredoxins - blue copper proteins"/>
    <property type="match status" value="1"/>
</dbReference>
<dbReference type="Proteomes" id="UP001589890">
    <property type="component" value="Unassembled WGS sequence"/>
</dbReference>
<dbReference type="NCBIfam" id="TIGR02866">
    <property type="entry name" value="CoxB"/>
    <property type="match status" value="1"/>
</dbReference>
<dbReference type="EMBL" id="JBHLTC010000011">
    <property type="protein sequence ID" value="MFC0624432.1"/>
    <property type="molecule type" value="Genomic_DNA"/>
</dbReference>
<dbReference type="InterPro" id="IPR001505">
    <property type="entry name" value="Copper_CuA"/>
</dbReference>
<evidence type="ECO:0000256" key="13">
    <source>
        <dbReference type="ARBA" id="ARBA00047816"/>
    </source>
</evidence>
<dbReference type="RefSeq" id="WP_380045798.1">
    <property type="nucleotide sequence ID" value="NZ_JBHLTC010000011.1"/>
</dbReference>
<evidence type="ECO:0000256" key="11">
    <source>
        <dbReference type="ARBA" id="ARBA00023136"/>
    </source>
</evidence>
<keyword evidence="3 14" id="KW-0813">Transport</keyword>
<dbReference type="PROSITE" id="PS50857">
    <property type="entry name" value="COX2_CUA"/>
    <property type="match status" value="1"/>
</dbReference>
<keyword evidence="6 15" id="KW-0479">Metal-binding</keyword>
<evidence type="ECO:0000256" key="5">
    <source>
        <dbReference type="ARBA" id="ARBA00022692"/>
    </source>
</evidence>
<feature type="transmembrane region" description="Helical" evidence="17">
    <location>
        <begin position="95"/>
        <end position="113"/>
    </location>
</feature>
<feature type="compositionally biased region" description="Basic and acidic residues" evidence="16">
    <location>
        <begin position="272"/>
        <end position="282"/>
    </location>
</feature>
<keyword evidence="18" id="KW-0732">Signal</keyword>
<evidence type="ECO:0000256" key="17">
    <source>
        <dbReference type="SAM" id="Phobius"/>
    </source>
</evidence>
<keyword evidence="8 14" id="KW-0249">Electron transport</keyword>
<evidence type="ECO:0000256" key="15">
    <source>
        <dbReference type="RuleBase" id="RU004024"/>
    </source>
</evidence>
<evidence type="ECO:0000256" key="4">
    <source>
        <dbReference type="ARBA" id="ARBA00022660"/>
    </source>
</evidence>
<dbReference type="PROSITE" id="PS51257">
    <property type="entry name" value="PROKAR_LIPOPROTEIN"/>
    <property type="match status" value="1"/>
</dbReference>
<dbReference type="Pfam" id="PF02790">
    <property type="entry name" value="COX2_TM"/>
    <property type="match status" value="1"/>
</dbReference>
<accession>A0ABV6QIF4</accession>
<keyword evidence="21" id="KW-1185">Reference proteome</keyword>
<evidence type="ECO:0000256" key="8">
    <source>
        <dbReference type="ARBA" id="ARBA00022982"/>
    </source>
</evidence>
<comment type="function">
    <text evidence="12 15">Subunits I and II form the functional core of the enzyme complex. Electrons originating in cytochrome c are transferred via heme a and Cu(A) to the binuclear center formed by heme a3 and Cu(B).</text>
</comment>
<dbReference type="Pfam" id="PF00116">
    <property type="entry name" value="COX2"/>
    <property type="match status" value="1"/>
</dbReference>
<evidence type="ECO:0000313" key="21">
    <source>
        <dbReference type="Proteomes" id="UP001589890"/>
    </source>
</evidence>
<evidence type="ECO:0000256" key="7">
    <source>
        <dbReference type="ARBA" id="ARBA00022967"/>
    </source>
</evidence>
<comment type="subcellular location">
    <subcellularLocation>
        <location evidence="14">Cell membrane</location>
        <topology evidence="14">Multi-pass membrane protein</topology>
    </subcellularLocation>
    <subcellularLocation>
        <location evidence="1">Membrane</location>
        <topology evidence="1">Multi-pass membrane protein</topology>
    </subcellularLocation>
</comment>
<feature type="region of interest" description="Disordered" evidence="16">
    <location>
        <begin position="255"/>
        <end position="282"/>
    </location>
</feature>
<evidence type="ECO:0000256" key="2">
    <source>
        <dbReference type="ARBA" id="ARBA00007866"/>
    </source>
</evidence>
<dbReference type="InterPro" id="IPR008972">
    <property type="entry name" value="Cupredoxin"/>
</dbReference>
<keyword evidence="11 17" id="KW-0472">Membrane</keyword>
<keyword evidence="10 15" id="KW-0186">Copper</keyword>
<dbReference type="PROSITE" id="PS00078">
    <property type="entry name" value="COX2"/>
    <property type="match status" value="1"/>
</dbReference>
<dbReference type="InterPro" id="IPR011759">
    <property type="entry name" value="Cyt_c_oxidase_su2_TM_dom"/>
</dbReference>
<evidence type="ECO:0000256" key="14">
    <source>
        <dbReference type="RuleBase" id="RU000456"/>
    </source>
</evidence>
<keyword evidence="5 14" id="KW-0812">Transmembrane</keyword>
<evidence type="ECO:0000256" key="3">
    <source>
        <dbReference type="ARBA" id="ARBA00022448"/>
    </source>
</evidence>
<feature type="domain" description="Cytochrome oxidase subunit II copper A binding" evidence="19">
    <location>
        <begin position="125"/>
        <end position="250"/>
    </location>
</feature>
<proteinExistence type="inferred from homology"/>
<keyword evidence="7" id="KW-1278">Translocase</keyword>
<dbReference type="InterPro" id="IPR036257">
    <property type="entry name" value="Cyt_c_oxidase_su2_TM_sf"/>
</dbReference>
<sequence length="282" mass="31241">MGSKRRLGVAAISAAGLLLATGCSAETTEQWKRLGLPEGASDRTEYVHSLWIGAWIAALIIGFAVWGLMLYVVVRYRRRSEDAPRQVRYNLPLEALYTLAPFAIIGALFFYTIENGNKVTAMSDNPAHTVKVVGFQWQWIFNYDEQVEGESEKGVWETGSFAKPAELWLPVNESVRFDLSSPDVIHSFWVPSFYFKRDIIPGRASSFELTPTKTGTFAGKCAELCGLYHTRMTFNVRVVTRAEYDAHLKELAAKGQTGAATGGQDADTIPAGEHDKEHGGEK</sequence>
<dbReference type="PANTHER" id="PTHR22888">
    <property type="entry name" value="CYTOCHROME C OXIDASE, SUBUNIT II"/>
    <property type="match status" value="1"/>
</dbReference>
<dbReference type="PANTHER" id="PTHR22888:SF9">
    <property type="entry name" value="CYTOCHROME C OXIDASE SUBUNIT 2"/>
    <property type="match status" value="1"/>
</dbReference>
<dbReference type="InterPro" id="IPR002429">
    <property type="entry name" value="CcO_II-like_C"/>
</dbReference>
<dbReference type="InterPro" id="IPR045187">
    <property type="entry name" value="CcO_II"/>
</dbReference>
<feature type="compositionally biased region" description="Low complexity" evidence="16">
    <location>
        <begin position="255"/>
        <end position="268"/>
    </location>
</feature>
<dbReference type="EC" id="7.1.1.9" evidence="15"/>
<feature type="signal peptide" evidence="18">
    <location>
        <begin position="1"/>
        <end position="25"/>
    </location>
</feature>
<dbReference type="CDD" id="cd13919">
    <property type="entry name" value="CuRO_HCO_II_like_5"/>
    <property type="match status" value="1"/>
</dbReference>
<evidence type="ECO:0000313" key="20">
    <source>
        <dbReference type="EMBL" id="MFC0624432.1"/>
    </source>
</evidence>
<protein>
    <recommendedName>
        <fullName evidence="15">Cytochrome c oxidase subunit 2</fullName>
        <ecNumber evidence="15">7.1.1.9</ecNumber>
    </recommendedName>
</protein>